<dbReference type="EMBL" id="BAABIK010000027">
    <property type="protein sequence ID" value="GAA4952383.1"/>
    <property type="molecule type" value="Genomic_DNA"/>
</dbReference>
<organism evidence="2 3">
    <name type="scientific">Streptomonospora halophila</name>
    <dbReference type="NCBI Taxonomy" id="427369"/>
    <lineage>
        <taxon>Bacteria</taxon>
        <taxon>Bacillati</taxon>
        <taxon>Actinomycetota</taxon>
        <taxon>Actinomycetes</taxon>
        <taxon>Streptosporangiales</taxon>
        <taxon>Nocardiopsidaceae</taxon>
        <taxon>Streptomonospora</taxon>
    </lineage>
</organism>
<feature type="region of interest" description="Disordered" evidence="1">
    <location>
        <begin position="78"/>
        <end position="106"/>
    </location>
</feature>
<evidence type="ECO:0000256" key="1">
    <source>
        <dbReference type="SAM" id="MobiDB-lite"/>
    </source>
</evidence>
<name>A0ABP9GTA7_9ACTN</name>
<comment type="caution">
    <text evidence="2">The sequence shown here is derived from an EMBL/GenBank/DDBJ whole genome shotgun (WGS) entry which is preliminary data.</text>
</comment>
<proteinExistence type="predicted"/>
<sequence length="106" mass="11445">MTGWFRYEDEGLRMFFGVGGERWVCRRVDAGGSGVRPVVASVFAFARVLRARDDGGSAAVCRYAGGFGVSARASEARREQPRSAMAGSAKFALPRARARRMPGAEV</sequence>
<evidence type="ECO:0000313" key="3">
    <source>
        <dbReference type="Proteomes" id="UP001499993"/>
    </source>
</evidence>
<accession>A0ABP9GTA7</accession>
<gene>
    <name evidence="2" type="ORF">GCM10023224_41420</name>
</gene>
<reference evidence="3" key="1">
    <citation type="journal article" date="2019" name="Int. J. Syst. Evol. Microbiol.">
        <title>The Global Catalogue of Microorganisms (GCM) 10K type strain sequencing project: providing services to taxonomists for standard genome sequencing and annotation.</title>
        <authorList>
            <consortium name="The Broad Institute Genomics Platform"/>
            <consortium name="The Broad Institute Genome Sequencing Center for Infectious Disease"/>
            <person name="Wu L."/>
            <person name="Ma J."/>
        </authorList>
    </citation>
    <scope>NUCLEOTIDE SEQUENCE [LARGE SCALE GENOMIC DNA]</scope>
    <source>
        <strain evidence="3">JCM 18123</strain>
    </source>
</reference>
<evidence type="ECO:0000313" key="2">
    <source>
        <dbReference type="EMBL" id="GAA4952383.1"/>
    </source>
</evidence>
<dbReference type="Proteomes" id="UP001499993">
    <property type="component" value="Unassembled WGS sequence"/>
</dbReference>
<keyword evidence="3" id="KW-1185">Reference proteome</keyword>
<protein>
    <submittedName>
        <fullName evidence="2">Uncharacterized protein</fullName>
    </submittedName>
</protein>